<dbReference type="AlphaFoldDB" id="A0A2G1QRM9"/>
<dbReference type="OrthoDB" id="8442069at2"/>
<proteinExistence type="predicted"/>
<dbReference type="RefSeq" id="WP_099304826.1">
    <property type="nucleotide sequence ID" value="NZ_PDVP01000002.1"/>
</dbReference>
<evidence type="ECO:0000313" key="2">
    <source>
        <dbReference type="Proteomes" id="UP000221168"/>
    </source>
</evidence>
<dbReference type="Proteomes" id="UP000221168">
    <property type="component" value="Unassembled WGS sequence"/>
</dbReference>
<gene>
    <name evidence="1" type="ORF">CSC94_05970</name>
</gene>
<keyword evidence="2" id="KW-1185">Reference proteome</keyword>
<sequence length="196" mass="21607">MAELALRSAIVPIRDSEKGLVRIRGHVCRGIGVTEHQLDDEVATAEAERRWRLEEWEQRGPRPDQVIRSGFRLSHENSGLLITPGKLLLPDMAAVKACLRAIFDRVPADLFEGPAEHVRRLGPLVLQAHRSAGVWRGNAAALDRLDASIDEAAWRAGLAKLKAAKPCEAWREYGVTGWGDSRADQAATDDHLEAAE</sequence>
<organism evidence="1 2">
    <name type="scientific">Zhengella mangrovi</name>
    <dbReference type="NCBI Taxonomy" id="1982044"/>
    <lineage>
        <taxon>Bacteria</taxon>
        <taxon>Pseudomonadati</taxon>
        <taxon>Pseudomonadota</taxon>
        <taxon>Alphaproteobacteria</taxon>
        <taxon>Hyphomicrobiales</taxon>
        <taxon>Notoacmeibacteraceae</taxon>
        <taxon>Zhengella</taxon>
    </lineage>
</organism>
<accession>A0A2G1QRM9</accession>
<evidence type="ECO:0000313" key="1">
    <source>
        <dbReference type="EMBL" id="PHP68197.1"/>
    </source>
</evidence>
<comment type="caution">
    <text evidence="1">The sequence shown here is derived from an EMBL/GenBank/DDBJ whole genome shotgun (WGS) entry which is preliminary data.</text>
</comment>
<reference evidence="1 2" key="1">
    <citation type="submission" date="2017-10" db="EMBL/GenBank/DDBJ databases">
        <title>Sedimentibacterium mangrovi gen. nov., sp. nov., a novel member of family Phyllobacteriacea isolated from mangrove sediment.</title>
        <authorList>
            <person name="Liao H."/>
            <person name="Tian Y."/>
        </authorList>
    </citation>
    <scope>NUCLEOTIDE SEQUENCE [LARGE SCALE GENOMIC DNA]</scope>
    <source>
        <strain evidence="1 2">X9-2-2</strain>
    </source>
</reference>
<protein>
    <submittedName>
        <fullName evidence="1">Uncharacterized protein</fullName>
    </submittedName>
</protein>
<name>A0A2G1QRM9_9HYPH</name>
<dbReference type="EMBL" id="PDVP01000002">
    <property type="protein sequence ID" value="PHP68197.1"/>
    <property type="molecule type" value="Genomic_DNA"/>
</dbReference>